<dbReference type="PROSITE" id="PS50011">
    <property type="entry name" value="PROTEIN_KINASE_DOM"/>
    <property type="match status" value="1"/>
</dbReference>
<name>A0A0F6W5H4_9BACT</name>
<comment type="similarity">
    <text evidence="3">Belongs to the protein kinase superfamily. NEK Ser/Thr protein kinase family. NIMA subfamily.</text>
</comment>
<evidence type="ECO:0000256" key="4">
    <source>
        <dbReference type="ARBA" id="ARBA00022679"/>
    </source>
</evidence>
<gene>
    <name evidence="11" type="ORF">DB32_004976</name>
</gene>
<evidence type="ECO:0000313" key="11">
    <source>
        <dbReference type="EMBL" id="AKF07827.1"/>
    </source>
</evidence>
<keyword evidence="8" id="KW-0206">Cytoskeleton</keyword>
<dbReference type="Proteomes" id="UP000034883">
    <property type="component" value="Chromosome"/>
</dbReference>
<keyword evidence="8" id="KW-0963">Cytoplasm</keyword>
<protein>
    <submittedName>
        <fullName evidence="11">Putative serine/threonine-protein kinase pknL</fullName>
    </submittedName>
</protein>
<keyword evidence="4" id="KW-0808">Transferase</keyword>
<dbReference type="SUPFAM" id="SSF56112">
    <property type="entry name" value="Protein kinase-like (PK-like)"/>
    <property type="match status" value="1"/>
</dbReference>
<keyword evidence="12" id="KW-1185">Reference proteome</keyword>
<organism evidence="11 12">
    <name type="scientific">Sandaracinus amylolyticus</name>
    <dbReference type="NCBI Taxonomy" id="927083"/>
    <lineage>
        <taxon>Bacteria</taxon>
        <taxon>Pseudomonadati</taxon>
        <taxon>Myxococcota</taxon>
        <taxon>Polyangia</taxon>
        <taxon>Polyangiales</taxon>
        <taxon>Sandaracinaceae</taxon>
        <taxon>Sandaracinus</taxon>
    </lineage>
</organism>
<evidence type="ECO:0000256" key="8">
    <source>
        <dbReference type="ARBA" id="ARBA00023212"/>
    </source>
</evidence>
<dbReference type="GO" id="GO:0005813">
    <property type="term" value="C:centrosome"/>
    <property type="evidence" value="ECO:0007669"/>
    <property type="project" value="UniProtKB-SubCell"/>
</dbReference>
<evidence type="ECO:0000256" key="9">
    <source>
        <dbReference type="SAM" id="Phobius"/>
    </source>
</evidence>
<dbReference type="EMBL" id="CP011125">
    <property type="protein sequence ID" value="AKF07827.1"/>
    <property type="molecule type" value="Genomic_DNA"/>
</dbReference>
<dbReference type="InterPro" id="IPR011009">
    <property type="entry name" value="Kinase-like_dom_sf"/>
</dbReference>
<sequence length="325" mass="35211">MGTPRLCDPSVEPTHTTQPIPDRIAHFRVREKLGEDAFGAIYLGDDENDRERGPLRIRVLPESVHLEPDRRARLIADAQRAMAIDHPGLAAIYDVGDDPRGLYLVSAPVKGRTLRAFVEDAKQVDLAETLRIAQELTSALGAVHREGLVHGVLSDERVLLDDAGRVHVIDLGLAELVRPVASAEADAVKPDEARRVLDARTDVYAIAAMIYEALTGTRVSTNELSSDPPEQLPALPPAMHAKTPSSLVTLLQRATSRDRAERPEDADRFQAALAQIDLPTEPLGEQIAETRKDVLKGTSNAWIVGASVAIALVLTFVLVLVIGGT</sequence>
<proteinExistence type="inferred from homology"/>
<evidence type="ECO:0000313" key="12">
    <source>
        <dbReference type="Proteomes" id="UP000034883"/>
    </source>
</evidence>
<evidence type="ECO:0000256" key="3">
    <source>
        <dbReference type="ARBA" id="ARBA00010886"/>
    </source>
</evidence>
<feature type="domain" description="Protein kinase" evidence="10">
    <location>
        <begin position="27"/>
        <end position="278"/>
    </location>
</feature>
<dbReference type="GO" id="GO:0004674">
    <property type="term" value="F:protein serine/threonine kinase activity"/>
    <property type="evidence" value="ECO:0007669"/>
    <property type="project" value="TreeGrafter"/>
</dbReference>
<dbReference type="PANTHER" id="PTHR43289">
    <property type="entry name" value="MITOGEN-ACTIVATED PROTEIN KINASE KINASE KINASE 20-RELATED"/>
    <property type="match status" value="1"/>
</dbReference>
<keyword evidence="5" id="KW-0547">Nucleotide-binding</keyword>
<dbReference type="KEGG" id="samy:DB32_004976"/>
<dbReference type="InterPro" id="IPR001245">
    <property type="entry name" value="Ser-Thr/Tyr_kinase_cat_dom"/>
</dbReference>
<evidence type="ECO:0000256" key="7">
    <source>
        <dbReference type="ARBA" id="ARBA00022840"/>
    </source>
</evidence>
<evidence type="ECO:0000256" key="6">
    <source>
        <dbReference type="ARBA" id="ARBA00022777"/>
    </source>
</evidence>
<dbReference type="AlphaFoldDB" id="A0A0F6W5H4"/>
<dbReference type="GO" id="GO:0005524">
    <property type="term" value="F:ATP binding"/>
    <property type="evidence" value="ECO:0007669"/>
    <property type="project" value="UniProtKB-KW"/>
</dbReference>
<dbReference type="Gene3D" id="1.10.510.10">
    <property type="entry name" value="Transferase(Phosphotransferase) domain 1"/>
    <property type="match status" value="1"/>
</dbReference>
<keyword evidence="7" id="KW-0067">ATP-binding</keyword>
<dbReference type="InterPro" id="IPR000719">
    <property type="entry name" value="Prot_kinase_dom"/>
</dbReference>
<dbReference type="STRING" id="927083.DB32_004976"/>
<comment type="subcellular location">
    <subcellularLocation>
        <location evidence="1">Cytoplasm</location>
        <location evidence="1">Cytoskeleton</location>
        <location evidence="1">Microtubule organizing center</location>
        <location evidence="1">Centrosome</location>
    </subcellularLocation>
    <subcellularLocation>
        <location evidence="2">Cytoplasm</location>
        <location evidence="2">Cytoskeleton</location>
        <location evidence="2">Spindle pole</location>
    </subcellularLocation>
</comment>
<evidence type="ECO:0000256" key="1">
    <source>
        <dbReference type="ARBA" id="ARBA00004300"/>
    </source>
</evidence>
<keyword evidence="9" id="KW-0812">Transmembrane</keyword>
<dbReference type="Pfam" id="PF07714">
    <property type="entry name" value="PK_Tyr_Ser-Thr"/>
    <property type="match status" value="1"/>
</dbReference>
<feature type="transmembrane region" description="Helical" evidence="9">
    <location>
        <begin position="301"/>
        <end position="322"/>
    </location>
</feature>
<keyword evidence="9" id="KW-0472">Membrane</keyword>
<evidence type="ECO:0000259" key="10">
    <source>
        <dbReference type="PROSITE" id="PS50011"/>
    </source>
</evidence>
<keyword evidence="6 11" id="KW-0418">Kinase</keyword>
<evidence type="ECO:0000256" key="5">
    <source>
        <dbReference type="ARBA" id="ARBA00022741"/>
    </source>
</evidence>
<dbReference type="GO" id="GO:0000922">
    <property type="term" value="C:spindle pole"/>
    <property type="evidence" value="ECO:0007669"/>
    <property type="project" value="UniProtKB-SubCell"/>
</dbReference>
<keyword evidence="9" id="KW-1133">Transmembrane helix</keyword>
<dbReference type="OrthoDB" id="5481250at2"/>
<dbReference type="Gene3D" id="3.30.200.20">
    <property type="entry name" value="Phosphorylase Kinase, domain 1"/>
    <property type="match status" value="1"/>
</dbReference>
<dbReference type="CDD" id="cd14014">
    <property type="entry name" value="STKc_PknB_like"/>
    <property type="match status" value="1"/>
</dbReference>
<evidence type="ECO:0000256" key="2">
    <source>
        <dbReference type="ARBA" id="ARBA00004647"/>
    </source>
</evidence>
<reference evidence="11 12" key="1">
    <citation type="submission" date="2015-03" db="EMBL/GenBank/DDBJ databases">
        <title>Genome assembly of Sandaracinus amylolyticus DSM 53668.</title>
        <authorList>
            <person name="Sharma G."/>
            <person name="Subramanian S."/>
        </authorList>
    </citation>
    <scope>NUCLEOTIDE SEQUENCE [LARGE SCALE GENOMIC DNA]</scope>
    <source>
        <strain evidence="11 12">DSM 53668</strain>
    </source>
</reference>
<accession>A0A0F6W5H4</accession>
<dbReference type="PANTHER" id="PTHR43289:SF6">
    <property type="entry name" value="SERINE_THREONINE-PROTEIN KINASE NEKL-3"/>
    <property type="match status" value="1"/>
</dbReference>